<sequence>MGTELDSLEVALIVSPGDLEAMLIVCVFGALLPSPDPGDRSRVPLGPARELPCKRPFRASDPPVERPFFVGRIVWVLSGLLGALAPVRGSRNVRESFLALCFPLPLDDGGIPSSSAVKSTKIVSRALIAPLNLAITLCFASCTFSSPMCFDPSTSLCNS</sequence>
<keyword evidence="1" id="KW-1133">Transmembrane helix</keyword>
<feature type="non-terminal residue" evidence="2">
    <location>
        <position position="159"/>
    </location>
</feature>
<proteinExistence type="predicted"/>
<accession>A0A166N6R9</accession>
<gene>
    <name evidence="2" type="ORF">FIBSPDRAFT_856916</name>
</gene>
<dbReference type="EMBL" id="KV417525">
    <property type="protein sequence ID" value="KZP24702.1"/>
    <property type="molecule type" value="Genomic_DNA"/>
</dbReference>
<organism evidence="2 3">
    <name type="scientific">Athelia psychrophila</name>
    <dbReference type="NCBI Taxonomy" id="1759441"/>
    <lineage>
        <taxon>Eukaryota</taxon>
        <taxon>Fungi</taxon>
        <taxon>Dikarya</taxon>
        <taxon>Basidiomycota</taxon>
        <taxon>Agaricomycotina</taxon>
        <taxon>Agaricomycetes</taxon>
        <taxon>Agaricomycetidae</taxon>
        <taxon>Atheliales</taxon>
        <taxon>Atheliaceae</taxon>
        <taxon>Athelia</taxon>
    </lineage>
</organism>
<dbReference type="Proteomes" id="UP000076532">
    <property type="component" value="Unassembled WGS sequence"/>
</dbReference>
<evidence type="ECO:0000313" key="3">
    <source>
        <dbReference type="Proteomes" id="UP000076532"/>
    </source>
</evidence>
<dbReference type="AlphaFoldDB" id="A0A166N6R9"/>
<protein>
    <submittedName>
        <fullName evidence="2">Uncharacterized protein</fullName>
    </submittedName>
</protein>
<reference evidence="2 3" key="1">
    <citation type="journal article" date="2016" name="Mol. Biol. Evol.">
        <title>Comparative Genomics of Early-Diverging Mushroom-Forming Fungi Provides Insights into the Origins of Lignocellulose Decay Capabilities.</title>
        <authorList>
            <person name="Nagy L.G."/>
            <person name="Riley R."/>
            <person name="Tritt A."/>
            <person name="Adam C."/>
            <person name="Daum C."/>
            <person name="Floudas D."/>
            <person name="Sun H."/>
            <person name="Yadav J.S."/>
            <person name="Pangilinan J."/>
            <person name="Larsson K.H."/>
            <person name="Matsuura K."/>
            <person name="Barry K."/>
            <person name="Labutti K."/>
            <person name="Kuo R."/>
            <person name="Ohm R.A."/>
            <person name="Bhattacharya S.S."/>
            <person name="Shirouzu T."/>
            <person name="Yoshinaga Y."/>
            <person name="Martin F.M."/>
            <person name="Grigoriev I.V."/>
            <person name="Hibbett D.S."/>
        </authorList>
    </citation>
    <scope>NUCLEOTIDE SEQUENCE [LARGE SCALE GENOMIC DNA]</scope>
    <source>
        <strain evidence="2 3">CBS 109695</strain>
    </source>
</reference>
<feature type="transmembrane region" description="Helical" evidence="1">
    <location>
        <begin position="12"/>
        <end position="32"/>
    </location>
</feature>
<keyword evidence="3" id="KW-1185">Reference proteome</keyword>
<name>A0A166N6R9_9AGAM</name>
<keyword evidence="1" id="KW-0812">Transmembrane</keyword>
<evidence type="ECO:0000313" key="2">
    <source>
        <dbReference type="EMBL" id="KZP24702.1"/>
    </source>
</evidence>
<evidence type="ECO:0000256" key="1">
    <source>
        <dbReference type="SAM" id="Phobius"/>
    </source>
</evidence>
<keyword evidence="1" id="KW-0472">Membrane</keyword>